<comment type="caution">
    <text evidence="1">The sequence shown here is derived from an EMBL/GenBank/DDBJ whole genome shotgun (WGS) entry which is preliminary data.</text>
</comment>
<evidence type="ECO:0000313" key="1">
    <source>
        <dbReference type="EMBL" id="OCX18931.1"/>
    </source>
</evidence>
<keyword evidence="2" id="KW-1185">Reference proteome</keyword>
<sequence length="189" mass="20509">MTAMANELGYRSARDLFLACPAIARDMKSPAADRPPLEFCRTLLAGRVPEEAVTFCAYLLPDQAAVWWGHECLSHLAELLAERDLRLLAIVHDWVREPDNPHHRAALSDVTDVSPATPAAWIVLAAAWRDPTFNMASTGFPAAHAVNAGILTGLASVSLADRFAVLSAFVEMGIQIVEMEAQRLSAAAY</sequence>
<dbReference type="AlphaFoldDB" id="A0A1C2DVZ0"/>
<dbReference type="InterPro" id="IPR053855">
    <property type="entry name" value="DUF6931"/>
</dbReference>
<dbReference type="EMBL" id="MDEO01000031">
    <property type="protein sequence ID" value="OCX18931.1"/>
    <property type="molecule type" value="Genomic_DNA"/>
</dbReference>
<evidence type="ECO:0000313" key="2">
    <source>
        <dbReference type="Proteomes" id="UP000094412"/>
    </source>
</evidence>
<dbReference type="STRING" id="1566387.QV13_11995"/>
<reference evidence="1 2" key="1">
    <citation type="submission" date="2016-08" db="EMBL/GenBank/DDBJ databases">
        <title>Whole genome sequence of Mesorhizobium sp. strain UASWS1009 isolated from industrial sewage.</title>
        <authorList>
            <person name="Crovadore J."/>
            <person name="Calmin G."/>
            <person name="Chablais R."/>
            <person name="Cochard B."/>
            <person name="Lefort F."/>
        </authorList>
    </citation>
    <scope>NUCLEOTIDE SEQUENCE [LARGE SCALE GENOMIC DNA]</scope>
    <source>
        <strain evidence="1 2">UASWS1009</strain>
    </source>
</reference>
<name>A0A1C2DVZ0_9HYPH</name>
<proteinExistence type="predicted"/>
<accession>A0A1C2DVZ0</accession>
<dbReference type="OrthoDB" id="5572566at2"/>
<dbReference type="Proteomes" id="UP000094412">
    <property type="component" value="Unassembled WGS sequence"/>
</dbReference>
<gene>
    <name evidence="1" type="ORF">QV13_11995</name>
</gene>
<organism evidence="1 2">
    <name type="scientific">Mesorhizobium hungaricum</name>
    <dbReference type="NCBI Taxonomy" id="1566387"/>
    <lineage>
        <taxon>Bacteria</taxon>
        <taxon>Pseudomonadati</taxon>
        <taxon>Pseudomonadota</taxon>
        <taxon>Alphaproteobacteria</taxon>
        <taxon>Hyphomicrobiales</taxon>
        <taxon>Phyllobacteriaceae</taxon>
        <taxon>Mesorhizobium</taxon>
    </lineage>
</organism>
<protein>
    <submittedName>
        <fullName evidence="1">Uncharacterized protein</fullName>
    </submittedName>
</protein>
<dbReference type="Pfam" id="PF22011">
    <property type="entry name" value="DUF6931"/>
    <property type="match status" value="1"/>
</dbReference>